<feature type="transmembrane region" description="Helical" evidence="1">
    <location>
        <begin position="118"/>
        <end position="136"/>
    </location>
</feature>
<dbReference type="EMBL" id="MHWD01000017">
    <property type="protein sequence ID" value="OHB03660.1"/>
    <property type="molecule type" value="Genomic_DNA"/>
</dbReference>
<feature type="transmembrane region" description="Helical" evidence="1">
    <location>
        <begin position="64"/>
        <end position="83"/>
    </location>
</feature>
<keyword evidence="1" id="KW-0472">Membrane</keyword>
<organism evidence="2 3">
    <name type="scientific">Candidatus Zambryskibacteria bacterium RIFCSPLOWO2_01_FULL_43_17</name>
    <dbReference type="NCBI Taxonomy" id="1802760"/>
    <lineage>
        <taxon>Bacteria</taxon>
        <taxon>Candidatus Zambryskiibacteriota</taxon>
    </lineage>
</organism>
<dbReference type="Proteomes" id="UP000179283">
    <property type="component" value="Unassembled WGS sequence"/>
</dbReference>
<protein>
    <submittedName>
        <fullName evidence="2">Uncharacterized protein</fullName>
    </submittedName>
</protein>
<keyword evidence="1" id="KW-0812">Transmembrane</keyword>
<feature type="transmembrane region" description="Helical" evidence="1">
    <location>
        <begin position="95"/>
        <end position="112"/>
    </location>
</feature>
<feature type="transmembrane region" description="Helical" evidence="1">
    <location>
        <begin position="39"/>
        <end position="58"/>
    </location>
</feature>
<evidence type="ECO:0000313" key="3">
    <source>
        <dbReference type="Proteomes" id="UP000179283"/>
    </source>
</evidence>
<proteinExistence type="predicted"/>
<sequence>MPNIFFVAIFFGTLSGVLQLSGYVEYFKKVFSGHIKPNSASWGIWAFGAALESISYIYVSDDWIKNILPIVCALSAIAFFIASTYKGHFSRPTKFEWGLIITDFIIIIVWFLTSSPFVANTLLIVTAIISFIPIYINTWKNPIAEHALPWLLWSLAYAMMLIAVFIRWEKWEDMLYPVTFLVLHILMFLFALDYRKIGRNFNNKLA</sequence>
<gene>
    <name evidence="2" type="ORF">A2920_03065</name>
</gene>
<feature type="transmembrane region" description="Helical" evidence="1">
    <location>
        <begin position="6"/>
        <end position="27"/>
    </location>
</feature>
<evidence type="ECO:0000313" key="2">
    <source>
        <dbReference type="EMBL" id="OHB03660.1"/>
    </source>
</evidence>
<name>A0A1G2U424_9BACT</name>
<keyword evidence="1" id="KW-1133">Transmembrane helix</keyword>
<reference evidence="2 3" key="1">
    <citation type="journal article" date="2016" name="Nat. Commun.">
        <title>Thousands of microbial genomes shed light on interconnected biogeochemical processes in an aquifer system.</title>
        <authorList>
            <person name="Anantharaman K."/>
            <person name="Brown C.T."/>
            <person name="Hug L.A."/>
            <person name="Sharon I."/>
            <person name="Castelle C.J."/>
            <person name="Probst A.J."/>
            <person name="Thomas B.C."/>
            <person name="Singh A."/>
            <person name="Wilkins M.J."/>
            <person name="Karaoz U."/>
            <person name="Brodie E.L."/>
            <person name="Williams K.H."/>
            <person name="Hubbard S.S."/>
            <person name="Banfield J.F."/>
        </authorList>
    </citation>
    <scope>NUCLEOTIDE SEQUENCE [LARGE SCALE GENOMIC DNA]</scope>
</reference>
<feature type="transmembrane region" description="Helical" evidence="1">
    <location>
        <begin position="148"/>
        <end position="168"/>
    </location>
</feature>
<accession>A0A1G2U424</accession>
<evidence type="ECO:0000256" key="1">
    <source>
        <dbReference type="SAM" id="Phobius"/>
    </source>
</evidence>
<comment type="caution">
    <text evidence="2">The sequence shown here is derived from an EMBL/GenBank/DDBJ whole genome shotgun (WGS) entry which is preliminary data.</text>
</comment>
<feature type="transmembrane region" description="Helical" evidence="1">
    <location>
        <begin position="174"/>
        <end position="194"/>
    </location>
</feature>
<dbReference type="AlphaFoldDB" id="A0A1G2U424"/>